<dbReference type="EMBL" id="AP024330">
    <property type="protein sequence ID" value="BCQ37379.1"/>
    <property type="molecule type" value="Genomic_DNA"/>
</dbReference>
<geneLocation type="plasmid" evidence="2 3">
    <name>pERA53</name>
</geneLocation>
<dbReference type="InterPro" id="IPR016181">
    <property type="entry name" value="Acyl_CoA_acyltransferase"/>
</dbReference>
<dbReference type="SUPFAM" id="SSF55729">
    <property type="entry name" value="Acyl-CoA N-acyltransferases (Nat)"/>
    <property type="match status" value="1"/>
</dbReference>
<dbReference type="Gene3D" id="3.40.630.30">
    <property type="match status" value="1"/>
</dbReference>
<name>A0ABM7N7F7_ERWRD</name>
<evidence type="ECO:0000313" key="2">
    <source>
        <dbReference type="EMBL" id="BCQ37379.1"/>
    </source>
</evidence>
<evidence type="ECO:0000313" key="3">
    <source>
        <dbReference type="Proteomes" id="UP000677515"/>
    </source>
</evidence>
<proteinExistence type="predicted"/>
<dbReference type="PROSITE" id="PS51186">
    <property type="entry name" value="GNAT"/>
    <property type="match status" value="1"/>
</dbReference>
<keyword evidence="2" id="KW-0614">Plasmid</keyword>
<protein>
    <recommendedName>
        <fullName evidence="1">N-acetyltransferase domain-containing protein</fullName>
    </recommendedName>
</protein>
<sequence length="168" mass="18855">MLILPASQSESEELQSILNAAFDSNARYFPEDMEEDEDSGEELTIRSALYAEDIIVLAFWEGILLLGGAIIRTGEQDINYLERLFILPQFQRRGLGYQAWLCIERLYPCKGGWRLRTPTCLINNVCFYVNRCGFAITCVEDMGNDGVGMFVFTKASAQDEACINGVGD</sequence>
<dbReference type="Pfam" id="PF00583">
    <property type="entry name" value="Acetyltransf_1"/>
    <property type="match status" value="1"/>
</dbReference>
<evidence type="ECO:0000259" key="1">
    <source>
        <dbReference type="PROSITE" id="PS51186"/>
    </source>
</evidence>
<organism evidence="2 3">
    <name type="scientific">Erwinia rhapontici</name>
    <name type="common">Pectobacterium rhapontici</name>
    <dbReference type="NCBI Taxonomy" id="55212"/>
    <lineage>
        <taxon>Bacteria</taxon>
        <taxon>Pseudomonadati</taxon>
        <taxon>Pseudomonadota</taxon>
        <taxon>Gammaproteobacteria</taxon>
        <taxon>Enterobacterales</taxon>
        <taxon>Erwiniaceae</taxon>
        <taxon>Erwinia</taxon>
    </lineage>
</organism>
<dbReference type="InterPro" id="IPR000182">
    <property type="entry name" value="GNAT_dom"/>
</dbReference>
<gene>
    <name evidence="2" type="ORF">ERHA53_47220</name>
</gene>
<accession>A0ABM7N7F7</accession>
<dbReference type="Proteomes" id="UP000677515">
    <property type="component" value="Plasmid pERA53"/>
</dbReference>
<reference evidence="2 3" key="1">
    <citation type="submission" date="2021-01" db="EMBL/GenBank/DDBJ databases">
        <title>Complete genome sequence of Erwinia rhapontici MAFF 311153.</title>
        <authorList>
            <person name="Morohoshi T."/>
            <person name="Someya N."/>
        </authorList>
    </citation>
    <scope>NUCLEOTIDE SEQUENCE [LARGE SCALE GENOMIC DNA]</scope>
    <source>
        <strain evidence="2 3">MAFF 311153</strain>
        <plasmid evidence="2 3">pERA53</plasmid>
    </source>
</reference>
<dbReference type="RefSeq" id="WP_171149725.1">
    <property type="nucleotide sequence ID" value="NZ_AP024330.1"/>
</dbReference>
<keyword evidence="3" id="KW-1185">Reference proteome</keyword>
<feature type="domain" description="N-acetyltransferase" evidence="1">
    <location>
        <begin position="1"/>
        <end position="154"/>
    </location>
</feature>